<dbReference type="AlphaFoldDB" id="A0A812PVC8"/>
<organism evidence="1 2">
    <name type="scientific">Symbiodinium natans</name>
    <dbReference type="NCBI Taxonomy" id="878477"/>
    <lineage>
        <taxon>Eukaryota</taxon>
        <taxon>Sar</taxon>
        <taxon>Alveolata</taxon>
        <taxon>Dinophyceae</taxon>
        <taxon>Suessiales</taxon>
        <taxon>Symbiodiniaceae</taxon>
        <taxon>Symbiodinium</taxon>
    </lineage>
</organism>
<comment type="caution">
    <text evidence="1">The sequence shown here is derived from an EMBL/GenBank/DDBJ whole genome shotgun (WGS) entry which is preliminary data.</text>
</comment>
<evidence type="ECO:0000313" key="1">
    <source>
        <dbReference type="EMBL" id="CAE7364075.1"/>
    </source>
</evidence>
<reference evidence="1" key="1">
    <citation type="submission" date="2021-02" db="EMBL/GenBank/DDBJ databases">
        <authorList>
            <person name="Dougan E. K."/>
            <person name="Rhodes N."/>
            <person name="Thang M."/>
            <person name="Chan C."/>
        </authorList>
    </citation>
    <scope>NUCLEOTIDE SEQUENCE</scope>
</reference>
<dbReference type="Proteomes" id="UP000604046">
    <property type="component" value="Unassembled WGS sequence"/>
</dbReference>
<dbReference type="OrthoDB" id="411038at2759"/>
<protein>
    <submittedName>
        <fullName evidence="1">Uncharacterized protein</fullName>
    </submittedName>
</protein>
<proteinExistence type="predicted"/>
<name>A0A812PVC8_9DINO</name>
<accession>A0A812PVC8</accession>
<gene>
    <name evidence="1" type="ORF">SNAT2548_LOCUS19690</name>
</gene>
<keyword evidence="2" id="KW-1185">Reference proteome</keyword>
<sequence>MNDPIFPRAATLSTNRFCFYHCIPTSGGSSSALQAAANNQDTQALLNGGSLIDAACISVPEEKLPEAMSTDGNGRDAQLEA</sequence>
<dbReference type="EMBL" id="CAJNDS010002187">
    <property type="protein sequence ID" value="CAE7364075.1"/>
    <property type="molecule type" value="Genomic_DNA"/>
</dbReference>
<evidence type="ECO:0000313" key="2">
    <source>
        <dbReference type="Proteomes" id="UP000604046"/>
    </source>
</evidence>